<evidence type="ECO:0000256" key="2">
    <source>
        <dbReference type="ARBA" id="ARBA00023163"/>
    </source>
</evidence>
<gene>
    <name evidence="5" type="ORF">M569_12158</name>
</gene>
<accession>S8C768</accession>
<keyword evidence="2" id="KW-0804">Transcription</keyword>
<evidence type="ECO:0000256" key="4">
    <source>
        <dbReference type="SAM" id="MobiDB-lite"/>
    </source>
</evidence>
<proteinExistence type="inferred from homology"/>
<dbReference type="Pfam" id="PF03514">
    <property type="entry name" value="GRAS"/>
    <property type="match status" value="1"/>
</dbReference>
<evidence type="ECO:0000313" key="6">
    <source>
        <dbReference type="Proteomes" id="UP000015453"/>
    </source>
</evidence>
<dbReference type="Proteomes" id="UP000015453">
    <property type="component" value="Unassembled WGS sequence"/>
</dbReference>
<dbReference type="OrthoDB" id="47276at2759"/>
<evidence type="ECO:0000256" key="1">
    <source>
        <dbReference type="ARBA" id="ARBA00023015"/>
    </source>
</evidence>
<sequence>MDPRLSEMSTAVNGFKLENGNFSSSLGQLPYLDDGINHDLGLDDFDIPFFAVTPEIDSFGPSSTTSYETRSPDDLESDEVLKFFNQILVEENTEEKFSMFHDPLALRDAEKSLYEVIGQKYPPSPYNTVAYINQTSDSPESIIESSSGYSTSSNTGNSSMHPQLINIFSNSDSILQFKKGMEEASKFLPINNHLIIDLEKYALPEKSDDITHSADVVAEQDEAGDSSYSGRGRKHNFPEDKYSERLERSSKQSATSVEEVELSEYFEKVLLCSEVAGCGGDAKSPIVEKPSSQEILLAKDSNLKSRGKKSDSDGETVDLRTLLISCAQSVAADDRRTAYEQLMLIDQHSSPTGDAYQRLAHVFATGLRARLCGTGTELYASLSQRKISAFEKLKAYQVYLCACPFKKLPMSFANMMIGSALADASKLHIVDFGILYGFQWPAIIQCLSLRPGGPPKLRITGVELPQPGFKPEERVMETGRRLKNYCDRFGVSFEYQAIVRQSWESIKLEDFKIASDEVLAVNCLFRFGRLLDETVIVDSPRDALLKLIRKMKPDLFVNAVISGSYSAPFFVTRFKEALFHYSALFDMFDANIPRDSPERMDFEQEFLGREVMNVIACEGAERVERPETYKQWHARHVRAGFKPLPLNRPIMEKLRGKCKAGYHRDFLFDEGGNWMLLGWKGRIICASSCWVPS</sequence>
<protein>
    <submittedName>
        <fullName evidence="5">Uncharacterized protein</fullName>
    </submittedName>
</protein>
<feature type="region of interest" description="Leucine repeat II (LRII)" evidence="3">
    <location>
        <begin position="477"/>
        <end position="509"/>
    </location>
</feature>
<comment type="caution">
    <text evidence="5">The sequence shown here is derived from an EMBL/GenBank/DDBJ whole genome shotgun (WGS) entry which is preliminary data.</text>
</comment>
<feature type="region of interest" description="SAW" evidence="3">
    <location>
        <begin position="616"/>
        <end position="691"/>
    </location>
</feature>
<dbReference type="PROSITE" id="PS50985">
    <property type="entry name" value="GRAS"/>
    <property type="match status" value="1"/>
</dbReference>
<feature type="short sequence motif" description="VHIID" evidence="3">
    <location>
        <begin position="427"/>
        <end position="431"/>
    </location>
</feature>
<dbReference type="EMBL" id="AUSU01006010">
    <property type="protein sequence ID" value="EPS62629.1"/>
    <property type="molecule type" value="Genomic_DNA"/>
</dbReference>
<evidence type="ECO:0000313" key="5">
    <source>
        <dbReference type="EMBL" id="EPS62629.1"/>
    </source>
</evidence>
<organism evidence="5 6">
    <name type="scientific">Genlisea aurea</name>
    <dbReference type="NCBI Taxonomy" id="192259"/>
    <lineage>
        <taxon>Eukaryota</taxon>
        <taxon>Viridiplantae</taxon>
        <taxon>Streptophyta</taxon>
        <taxon>Embryophyta</taxon>
        <taxon>Tracheophyta</taxon>
        <taxon>Spermatophyta</taxon>
        <taxon>Magnoliopsida</taxon>
        <taxon>eudicotyledons</taxon>
        <taxon>Gunneridae</taxon>
        <taxon>Pentapetalae</taxon>
        <taxon>asterids</taxon>
        <taxon>lamiids</taxon>
        <taxon>Lamiales</taxon>
        <taxon>Lentibulariaceae</taxon>
        <taxon>Genlisea</taxon>
    </lineage>
</organism>
<evidence type="ECO:0000256" key="3">
    <source>
        <dbReference type="PROSITE-ProRule" id="PRU01191"/>
    </source>
</evidence>
<feature type="region of interest" description="Disordered" evidence="4">
    <location>
        <begin position="219"/>
        <end position="254"/>
    </location>
</feature>
<reference evidence="5 6" key="1">
    <citation type="journal article" date="2013" name="BMC Genomics">
        <title>The miniature genome of a carnivorous plant Genlisea aurea contains a low number of genes and short non-coding sequences.</title>
        <authorList>
            <person name="Leushkin E.V."/>
            <person name="Sutormin R.A."/>
            <person name="Nabieva E.R."/>
            <person name="Penin A.A."/>
            <person name="Kondrashov A.S."/>
            <person name="Logacheva M.D."/>
        </authorList>
    </citation>
    <scope>NUCLEOTIDE SEQUENCE [LARGE SCALE GENOMIC DNA]</scope>
</reference>
<keyword evidence="6" id="KW-1185">Reference proteome</keyword>
<dbReference type="InterPro" id="IPR005202">
    <property type="entry name" value="TF_GRAS"/>
</dbReference>
<feature type="compositionally biased region" description="Basic and acidic residues" evidence="4">
    <location>
        <begin position="236"/>
        <end position="250"/>
    </location>
</feature>
<comment type="caution">
    <text evidence="3">Lacks conserved residue(s) required for the propagation of feature annotation.</text>
</comment>
<feature type="region of interest" description="Leucine repeat I (LRI)" evidence="3">
    <location>
        <begin position="317"/>
        <end position="377"/>
    </location>
</feature>
<name>S8C768_9LAMI</name>
<feature type="region of interest" description="VHIID" evidence="3">
    <location>
        <begin position="396"/>
        <end position="461"/>
    </location>
</feature>
<keyword evidence="1" id="KW-0805">Transcription regulation</keyword>
<dbReference type="AlphaFoldDB" id="S8C768"/>
<comment type="similarity">
    <text evidence="3">Belongs to the GRAS family.</text>
</comment>
<dbReference type="PANTHER" id="PTHR31636">
    <property type="entry name" value="OSJNBA0084A10.13 PROTEIN-RELATED"/>
    <property type="match status" value="1"/>
</dbReference>